<dbReference type="InterPro" id="IPR014710">
    <property type="entry name" value="RmlC-like_jellyroll"/>
</dbReference>
<dbReference type="RefSeq" id="WP_036338139.1">
    <property type="nucleotide sequence ID" value="NZ_JPMX01000084.1"/>
</dbReference>
<organism evidence="2 3">
    <name type="scientific">Modestobacter caceresii</name>
    <dbReference type="NCBI Taxonomy" id="1522368"/>
    <lineage>
        <taxon>Bacteria</taxon>
        <taxon>Bacillati</taxon>
        <taxon>Actinomycetota</taxon>
        <taxon>Actinomycetes</taxon>
        <taxon>Geodermatophilales</taxon>
        <taxon>Geodermatophilaceae</taxon>
        <taxon>Modestobacter</taxon>
    </lineage>
</organism>
<protein>
    <recommendedName>
        <fullName evidence="1">HTH crp-type domain-containing protein</fullName>
    </recommendedName>
</protein>
<evidence type="ECO:0000313" key="3">
    <source>
        <dbReference type="Proteomes" id="UP000029713"/>
    </source>
</evidence>
<dbReference type="STRING" id="1522368.IN07_18320"/>
<keyword evidence="3" id="KW-1185">Reference proteome</keyword>
<dbReference type="Gene3D" id="2.60.120.10">
    <property type="entry name" value="Jelly Rolls"/>
    <property type="match status" value="1"/>
</dbReference>
<dbReference type="PROSITE" id="PS51063">
    <property type="entry name" value="HTH_CRP_2"/>
    <property type="match status" value="1"/>
</dbReference>
<proteinExistence type="predicted"/>
<evidence type="ECO:0000313" key="2">
    <source>
        <dbReference type="EMBL" id="KGH45234.1"/>
    </source>
</evidence>
<dbReference type="GO" id="GO:0003677">
    <property type="term" value="F:DNA binding"/>
    <property type="evidence" value="ECO:0007669"/>
    <property type="project" value="InterPro"/>
</dbReference>
<dbReference type="Pfam" id="PF13545">
    <property type="entry name" value="HTH_Crp_2"/>
    <property type="match status" value="1"/>
</dbReference>
<accession>A0A098Y443</accession>
<dbReference type="SUPFAM" id="SSF46785">
    <property type="entry name" value="Winged helix' DNA-binding domain"/>
    <property type="match status" value="1"/>
</dbReference>
<sequence>MDTSQESVRILEADPGLGEGLSGGQLAVARGAVVASVQRLGAGLWRGADEQVPAGGFLVLEGCIAREVSILGETAAIEFLAEGDLLRPSGEVGAASVDSRVVWRALEPTRLAVLDRDFLLAVRPWPELMAGLLERQERRADWLANVLAISHLSRVDLRVLVLFWLFADRWGKVRGDEVRVPIPLTHLNIAHLIGARRPTVTTTLNKLTEAGLLLQESNGYWLLRGGPPEQQRDVLDKIAALRPGRTAPRA</sequence>
<gene>
    <name evidence="2" type="ORF">IN07_18320</name>
</gene>
<dbReference type="InterPro" id="IPR012318">
    <property type="entry name" value="HTH_CRP"/>
</dbReference>
<dbReference type="SMART" id="SM00419">
    <property type="entry name" value="HTH_CRP"/>
    <property type="match status" value="1"/>
</dbReference>
<name>A0A098Y443_9ACTN</name>
<dbReference type="Proteomes" id="UP000029713">
    <property type="component" value="Unassembled WGS sequence"/>
</dbReference>
<comment type="caution">
    <text evidence="2">The sequence shown here is derived from an EMBL/GenBank/DDBJ whole genome shotgun (WGS) entry which is preliminary data.</text>
</comment>
<dbReference type="EMBL" id="JPMX01000084">
    <property type="protein sequence ID" value="KGH45234.1"/>
    <property type="molecule type" value="Genomic_DNA"/>
</dbReference>
<feature type="domain" description="HTH crp-type" evidence="1">
    <location>
        <begin position="153"/>
        <end position="226"/>
    </location>
</feature>
<dbReference type="GO" id="GO:0006355">
    <property type="term" value="P:regulation of DNA-templated transcription"/>
    <property type="evidence" value="ECO:0007669"/>
    <property type="project" value="InterPro"/>
</dbReference>
<evidence type="ECO:0000259" key="1">
    <source>
        <dbReference type="PROSITE" id="PS51063"/>
    </source>
</evidence>
<reference evidence="2 3" key="1">
    <citation type="submission" date="2014-07" db="EMBL/GenBank/DDBJ databases">
        <title>Biosystematic studies on Modestobacter strains isolated from extreme hyper-arid desert soil and from historic building.</title>
        <authorList>
            <person name="Bukarasam K."/>
            <person name="Bull A."/>
            <person name="Girard G."/>
            <person name="van Wezel G."/>
            <person name="Goodfellow M."/>
        </authorList>
    </citation>
    <scope>NUCLEOTIDE SEQUENCE [LARGE SCALE GENOMIC DNA]</scope>
    <source>
        <strain evidence="2 3">KNN45-2b</strain>
    </source>
</reference>
<dbReference type="OrthoDB" id="892842at2"/>
<dbReference type="InterPro" id="IPR036390">
    <property type="entry name" value="WH_DNA-bd_sf"/>
</dbReference>
<dbReference type="AlphaFoldDB" id="A0A098Y443"/>